<keyword evidence="4 6" id="KW-0663">Pyridoxal phosphate</keyword>
<dbReference type="InterPro" id="IPR015422">
    <property type="entry name" value="PyrdxlP-dep_Trfase_small"/>
</dbReference>
<evidence type="ECO:0000256" key="6">
    <source>
        <dbReference type="PIRSR" id="PIRSR602129-50"/>
    </source>
</evidence>
<dbReference type="GO" id="GO:0030170">
    <property type="term" value="F:pyridoxal phosphate binding"/>
    <property type="evidence" value="ECO:0007669"/>
    <property type="project" value="InterPro"/>
</dbReference>
<name>A0A939IP97_9ALTE</name>
<organism evidence="8 9">
    <name type="scientific">Bowmanella dokdonensis</name>
    <dbReference type="NCBI Taxonomy" id="751969"/>
    <lineage>
        <taxon>Bacteria</taxon>
        <taxon>Pseudomonadati</taxon>
        <taxon>Pseudomonadota</taxon>
        <taxon>Gammaproteobacteria</taxon>
        <taxon>Alteromonadales</taxon>
        <taxon>Alteromonadaceae</taxon>
        <taxon>Bowmanella</taxon>
    </lineage>
</organism>
<dbReference type="AlphaFoldDB" id="A0A939IP97"/>
<feature type="modified residue" description="N6-(pyridoxal phosphate)lysine" evidence="6">
    <location>
        <position position="287"/>
    </location>
</feature>
<evidence type="ECO:0000256" key="4">
    <source>
        <dbReference type="ARBA" id="ARBA00022898"/>
    </source>
</evidence>
<keyword evidence="5 7" id="KW-0456">Lyase</keyword>
<dbReference type="GO" id="GO:0016831">
    <property type="term" value="F:carboxy-lyase activity"/>
    <property type="evidence" value="ECO:0007669"/>
    <property type="project" value="UniProtKB-KW"/>
</dbReference>
<protein>
    <submittedName>
        <fullName evidence="8">Aspartate aminotransferase family protein</fullName>
    </submittedName>
</protein>
<evidence type="ECO:0000256" key="5">
    <source>
        <dbReference type="ARBA" id="ARBA00023239"/>
    </source>
</evidence>
<proteinExistence type="inferred from homology"/>
<dbReference type="EMBL" id="JAFKCV010000001">
    <property type="protein sequence ID" value="MBN7823754.1"/>
    <property type="molecule type" value="Genomic_DNA"/>
</dbReference>
<dbReference type="GO" id="GO:0008483">
    <property type="term" value="F:transaminase activity"/>
    <property type="evidence" value="ECO:0007669"/>
    <property type="project" value="UniProtKB-KW"/>
</dbReference>
<reference evidence="8" key="1">
    <citation type="submission" date="2021-03" db="EMBL/GenBank/DDBJ databases">
        <title>novel species isolated from a fishpond in China.</title>
        <authorList>
            <person name="Lu H."/>
            <person name="Cai Z."/>
        </authorList>
    </citation>
    <scope>NUCLEOTIDE SEQUENCE</scope>
    <source>
        <strain evidence="8">JCM 30855</strain>
    </source>
</reference>
<dbReference type="SUPFAM" id="SSF53383">
    <property type="entry name" value="PLP-dependent transferases"/>
    <property type="match status" value="1"/>
</dbReference>
<dbReference type="InterPro" id="IPR010977">
    <property type="entry name" value="Aromatic_deC"/>
</dbReference>
<evidence type="ECO:0000256" key="2">
    <source>
        <dbReference type="ARBA" id="ARBA00009533"/>
    </source>
</evidence>
<evidence type="ECO:0000313" key="9">
    <source>
        <dbReference type="Proteomes" id="UP000664654"/>
    </source>
</evidence>
<comment type="similarity">
    <text evidence="2 7">Belongs to the group II decarboxylase family.</text>
</comment>
<dbReference type="PANTHER" id="PTHR11999">
    <property type="entry name" value="GROUP II PYRIDOXAL-5-PHOSPHATE DECARBOXYLASE"/>
    <property type="match status" value="1"/>
</dbReference>
<dbReference type="PANTHER" id="PTHR11999:SF70">
    <property type="entry name" value="MIP05841P"/>
    <property type="match status" value="1"/>
</dbReference>
<dbReference type="InterPro" id="IPR002129">
    <property type="entry name" value="PyrdxlP-dep_de-COase"/>
</dbReference>
<dbReference type="Proteomes" id="UP000664654">
    <property type="component" value="Unassembled WGS sequence"/>
</dbReference>
<comment type="cofactor">
    <cofactor evidence="1 6 7">
        <name>pyridoxal 5'-phosphate</name>
        <dbReference type="ChEBI" id="CHEBI:597326"/>
    </cofactor>
</comment>
<evidence type="ECO:0000256" key="1">
    <source>
        <dbReference type="ARBA" id="ARBA00001933"/>
    </source>
</evidence>
<keyword evidence="9" id="KW-1185">Reference proteome</keyword>
<dbReference type="Pfam" id="PF00282">
    <property type="entry name" value="Pyridoxal_deC"/>
    <property type="match status" value="1"/>
</dbReference>
<dbReference type="InterPro" id="IPR015424">
    <property type="entry name" value="PyrdxlP-dep_Trfase"/>
</dbReference>
<dbReference type="Gene3D" id="3.90.1150.10">
    <property type="entry name" value="Aspartate Aminotransferase, domain 1"/>
    <property type="match status" value="1"/>
</dbReference>
<sequence>MTDEFEVLAFAERQATAYLRSLEGRRVFPDEQALLALSGFDEPLPDEGQDAIEVLKQLSELGGPATVASTGANYFGFVIGSSLPVAGAAERIALAWDQCASSFANSPVADRIEKVAARWLLEILDLPRNSAVGFGTSATACALTALSTAREVLLQHLGWDLTRHGLSGAPPIRIVCPQNIHITLRKVFRVLGFGQDNIITVPCDEQGRLKLDNFPDLDERTLLCLQAGEVNTGGFDPFAFLLPKARAAGAWTHVDGAFGLWARASGLHRDLTEGIDQADSWTVDAHKWLNTPYDGAMVICRHADALSRAMNSDADYARAEPTAQKNLGLEFSRRARGIPIWAALKGLGKQGVAEMVERHCALARRIAEGLSAAGYRVLNQVVLNQVLVRADTDEETLAILQAAQDSGRTWFGPSVWEGRPAFRISVSSWRTESRHADMLVALLARLRQDHSSS</sequence>
<evidence type="ECO:0000256" key="7">
    <source>
        <dbReference type="RuleBase" id="RU000382"/>
    </source>
</evidence>
<keyword evidence="8" id="KW-0032">Aminotransferase</keyword>
<gene>
    <name evidence="8" type="ORF">J0A66_00820</name>
</gene>
<evidence type="ECO:0000256" key="3">
    <source>
        <dbReference type="ARBA" id="ARBA00022793"/>
    </source>
</evidence>
<dbReference type="Gene3D" id="3.40.640.10">
    <property type="entry name" value="Type I PLP-dependent aspartate aminotransferase-like (Major domain)"/>
    <property type="match status" value="1"/>
</dbReference>
<dbReference type="GO" id="GO:0019752">
    <property type="term" value="P:carboxylic acid metabolic process"/>
    <property type="evidence" value="ECO:0007669"/>
    <property type="project" value="InterPro"/>
</dbReference>
<comment type="caution">
    <text evidence="8">The sequence shown here is derived from an EMBL/GenBank/DDBJ whole genome shotgun (WGS) entry which is preliminary data.</text>
</comment>
<dbReference type="InterPro" id="IPR015421">
    <property type="entry name" value="PyrdxlP-dep_Trfase_major"/>
</dbReference>
<dbReference type="RefSeq" id="WP_206571874.1">
    <property type="nucleotide sequence ID" value="NZ_JAFKCV010000001.1"/>
</dbReference>
<keyword evidence="3" id="KW-0210">Decarboxylase</keyword>
<keyword evidence="8" id="KW-0808">Transferase</keyword>
<accession>A0A939IP97</accession>
<evidence type="ECO:0000313" key="8">
    <source>
        <dbReference type="EMBL" id="MBN7823754.1"/>
    </source>
</evidence>